<name>A0ABW8F3S3_9BURK</name>
<sequence length="1271" mass="140485">MRNLIIRDGTSQTMRALPALQDGYFNLDEMSFHDLLTMVAEFASLVRFYNAENQPDGDWKPFFHADETVVMSRILAFNLAGAVAHFDDWWRGTPEHTGIGADGRNHAQDIQALPVTYLATTIDGWYVAMLEAQSENGLALRTLIESVIVQLRSDKSGFLDSLRQEGVRLPLAPLWWADTDAAIVPDGGQRPQALLTKTMVRTDFHAYLKAIEMIRKEARARLPASLLSQQHDPAIGMLIAFVRQFQKLKVKLNRFTQNYLDFYYDKMLGSAPLPVVPDRTWVVLTKSPAVREVLVPAQTGFLAGLDEASRDIVYTSANDLVVNDARVIALQTVYFDHNRYSAPENRLSDDRPAAAATNGTTATVATTATTAARTWSTAAWFNSPMIEGVMADLQQAYPILGAPKNSSVQNTFADARIGFALASKVLLLKEGLRKISVTIAFEDDMLAQRLARLVPVMCEDDGSGDAALDEIRRQDVFLKVFRRIFQVAVTGEHGWLEIPDYLPAYDDRALTLSFELPPQEPSVVAYDPALHGEQYAVATPMIRFIINPGAYLYPYGMLRDLTISGAHIDVQVNGCRDLVLQNNIGQLSAAAPFAPFGPLPKLGSYLVVGNTEMAGKQISEFSVEVEWADLTRLNGGFATYYDGYEVEVANDDFLATVGVLAKGSWTPAAEQTRPTVQLFRADVQPGQGERLNNRVTWNCNRVAHLFEPDSGVSIKKPLTYGPGAKNGFFKFTLASPAFGFGHETYPHLLSATLVANARTKRLRRQRPVPRTPYTPQINSISISYRADSAIHIDRKTVDGPEHDDQFIHLYPSGWEALGVASYPAAALLPRFDFAGNLYIGIAAQALSGQLTLFFQLREDSLPLPSDAPLLRQPGGIEAGLHWFYLSGNEWKTLPKNALISDGTQNFMTSGIVTLLLPADIGADNSVMPAGSYWLRVSADHDLEKYCSLYAVHAQAVEVRRGADVSPQVQMVLPATAITRSLKPLPGITGIGQPVASTGGRAAETRAQLRTRVSERLRHKDRAVSAADYEALILQYFPEVYKVKCFANLATDRGPDNCIRPGHALVVPLPYWPAVTHQDQMPMLNGNLMQEIRQFLQELASPWSSISVENPVYEKIQVRCKVKFIGGMSNGHHINQLNREISDFLTPWQDGRGYRTHFGWRIRQHDLEAFIGDLPYVESLSGFSMLRIASSDTVTYSLFDTAAAPDVTDDHCADITPLCPWSIAIPAVRHAIEAIDDSQLHDPVRTALSNLEIGSTFIIPKNENDQQINGAA</sequence>
<evidence type="ECO:0000313" key="2">
    <source>
        <dbReference type="Proteomes" id="UP001617427"/>
    </source>
</evidence>
<organism evidence="1 2">
    <name type="scientific">Herbaspirillum chlorophenolicum</name>
    <dbReference type="NCBI Taxonomy" id="211589"/>
    <lineage>
        <taxon>Bacteria</taxon>
        <taxon>Pseudomonadati</taxon>
        <taxon>Pseudomonadota</taxon>
        <taxon>Betaproteobacteria</taxon>
        <taxon>Burkholderiales</taxon>
        <taxon>Oxalobacteraceae</taxon>
        <taxon>Herbaspirillum</taxon>
    </lineage>
</organism>
<accession>A0ABW8F3S3</accession>
<reference evidence="1 2" key="1">
    <citation type="submission" date="2024-10" db="EMBL/GenBank/DDBJ databases">
        <title>The Natural Products Discovery Center: Release of the First 8490 Sequenced Strains for Exploring Actinobacteria Biosynthetic Diversity.</title>
        <authorList>
            <person name="Kalkreuter E."/>
            <person name="Kautsar S.A."/>
            <person name="Yang D."/>
            <person name="Bader C.D."/>
            <person name="Teijaro C.N."/>
            <person name="Fluegel L."/>
            <person name="Davis C.M."/>
            <person name="Simpson J.R."/>
            <person name="Lauterbach L."/>
            <person name="Steele A.D."/>
            <person name="Gui C."/>
            <person name="Meng S."/>
            <person name="Li G."/>
            <person name="Viehrig K."/>
            <person name="Ye F."/>
            <person name="Su P."/>
            <person name="Kiefer A.F."/>
            <person name="Nichols A."/>
            <person name="Cepeda A.J."/>
            <person name="Yan W."/>
            <person name="Fan B."/>
            <person name="Jiang Y."/>
            <person name="Adhikari A."/>
            <person name="Zheng C.-J."/>
            <person name="Schuster L."/>
            <person name="Cowan T.M."/>
            <person name="Smanski M.J."/>
            <person name="Chevrette M.G."/>
            <person name="De Carvalho L.P.S."/>
            <person name="Shen B."/>
        </authorList>
    </citation>
    <scope>NUCLEOTIDE SEQUENCE [LARGE SCALE GENOMIC DNA]</scope>
    <source>
        <strain evidence="1 2">NPDC087045</strain>
    </source>
</reference>
<dbReference type="RefSeq" id="WP_402702688.1">
    <property type="nucleotide sequence ID" value="NZ_JBIUZV010000013.1"/>
</dbReference>
<protein>
    <submittedName>
        <fullName evidence="1">Baseplate J/gp47 family protein</fullName>
    </submittedName>
</protein>
<keyword evidence="2" id="KW-1185">Reference proteome</keyword>
<gene>
    <name evidence="1" type="ORF">ACIPEN_18965</name>
</gene>
<dbReference type="EMBL" id="JBIUZV010000013">
    <property type="protein sequence ID" value="MFJ3047915.1"/>
    <property type="molecule type" value="Genomic_DNA"/>
</dbReference>
<dbReference type="Proteomes" id="UP001617427">
    <property type="component" value="Unassembled WGS sequence"/>
</dbReference>
<comment type="caution">
    <text evidence="1">The sequence shown here is derived from an EMBL/GenBank/DDBJ whole genome shotgun (WGS) entry which is preliminary data.</text>
</comment>
<proteinExistence type="predicted"/>
<evidence type="ECO:0000313" key="1">
    <source>
        <dbReference type="EMBL" id="MFJ3047915.1"/>
    </source>
</evidence>